<dbReference type="EMBL" id="JACHIN010000002">
    <property type="protein sequence ID" value="MBB5076263.1"/>
    <property type="molecule type" value="Genomic_DNA"/>
</dbReference>
<reference evidence="6 7" key="1">
    <citation type="submission" date="2020-08" db="EMBL/GenBank/DDBJ databases">
        <title>Genomic Encyclopedia of Type Strains, Phase IV (KMG-IV): sequencing the most valuable type-strain genomes for metagenomic binning, comparative biology and taxonomic classification.</title>
        <authorList>
            <person name="Goeker M."/>
        </authorList>
    </citation>
    <scope>NUCLEOTIDE SEQUENCE [LARGE SCALE GENOMIC DNA]</scope>
    <source>
        <strain evidence="6 7">DSM 45385</strain>
    </source>
</reference>
<name>A0A7W8A0P2_9ACTN</name>
<proteinExistence type="predicted"/>
<evidence type="ECO:0000313" key="6">
    <source>
        <dbReference type="EMBL" id="MBB5076263.1"/>
    </source>
</evidence>
<dbReference type="SUPFAM" id="SSF46689">
    <property type="entry name" value="Homeodomain-like"/>
    <property type="match status" value="1"/>
</dbReference>
<evidence type="ECO:0000256" key="3">
    <source>
        <dbReference type="ARBA" id="ARBA00023163"/>
    </source>
</evidence>
<keyword evidence="1" id="KW-0805">Transcription regulation</keyword>
<feature type="domain" description="HTH tetR-type" evidence="5">
    <location>
        <begin position="10"/>
        <end position="70"/>
    </location>
</feature>
<dbReference type="GO" id="GO:0000976">
    <property type="term" value="F:transcription cis-regulatory region binding"/>
    <property type="evidence" value="ECO:0007669"/>
    <property type="project" value="TreeGrafter"/>
</dbReference>
<dbReference type="InterPro" id="IPR001647">
    <property type="entry name" value="HTH_TetR"/>
</dbReference>
<dbReference type="Pfam" id="PF00440">
    <property type="entry name" value="TetR_N"/>
    <property type="match status" value="1"/>
</dbReference>
<organism evidence="6 7">
    <name type="scientific">Nonomuraea endophytica</name>
    <dbReference type="NCBI Taxonomy" id="714136"/>
    <lineage>
        <taxon>Bacteria</taxon>
        <taxon>Bacillati</taxon>
        <taxon>Actinomycetota</taxon>
        <taxon>Actinomycetes</taxon>
        <taxon>Streptosporangiales</taxon>
        <taxon>Streptosporangiaceae</taxon>
        <taxon>Nonomuraea</taxon>
    </lineage>
</organism>
<dbReference type="Proteomes" id="UP000568380">
    <property type="component" value="Unassembled WGS sequence"/>
</dbReference>
<dbReference type="InterPro" id="IPR009057">
    <property type="entry name" value="Homeodomain-like_sf"/>
</dbReference>
<dbReference type="RefSeq" id="WP_184959691.1">
    <property type="nucleotide sequence ID" value="NZ_JACHIN010000002.1"/>
</dbReference>
<feature type="DNA-binding region" description="H-T-H motif" evidence="4">
    <location>
        <begin position="33"/>
        <end position="52"/>
    </location>
</feature>
<dbReference type="AlphaFoldDB" id="A0A7W8A0P2"/>
<keyword evidence="7" id="KW-1185">Reference proteome</keyword>
<dbReference type="Gene3D" id="1.10.357.10">
    <property type="entry name" value="Tetracycline Repressor, domain 2"/>
    <property type="match status" value="1"/>
</dbReference>
<evidence type="ECO:0000256" key="1">
    <source>
        <dbReference type="ARBA" id="ARBA00023015"/>
    </source>
</evidence>
<evidence type="ECO:0000259" key="5">
    <source>
        <dbReference type="PROSITE" id="PS50977"/>
    </source>
</evidence>
<dbReference type="PANTHER" id="PTHR30055:SF234">
    <property type="entry name" value="HTH-TYPE TRANSCRIPTIONAL REGULATOR BETI"/>
    <property type="match status" value="1"/>
</dbReference>
<evidence type="ECO:0000313" key="7">
    <source>
        <dbReference type="Proteomes" id="UP000568380"/>
    </source>
</evidence>
<evidence type="ECO:0000256" key="2">
    <source>
        <dbReference type="ARBA" id="ARBA00023125"/>
    </source>
</evidence>
<evidence type="ECO:0000256" key="4">
    <source>
        <dbReference type="PROSITE-ProRule" id="PRU00335"/>
    </source>
</evidence>
<dbReference type="GO" id="GO:0003700">
    <property type="term" value="F:DNA-binding transcription factor activity"/>
    <property type="evidence" value="ECO:0007669"/>
    <property type="project" value="TreeGrafter"/>
</dbReference>
<dbReference type="InterPro" id="IPR050109">
    <property type="entry name" value="HTH-type_TetR-like_transc_reg"/>
</dbReference>
<keyword evidence="3" id="KW-0804">Transcription</keyword>
<dbReference type="PROSITE" id="PS50977">
    <property type="entry name" value="HTH_TETR_2"/>
    <property type="match status" value="1"/>
</dbReference>
<accession>A0A7W8A0P2</accession>
<dbReference type="PANTHER" id="PTHR30055">
    <property type="entry name" value="HTH-TYPE TRANSCRIPTIONAL REGULATOR RUTR"/>
    <property type="match status" value="1"/>
</dbReference>
<sequence length="205" mass="22164">MTGRVRRKPDDAKRMILEAASRLLTAGGPAAVQVRAVAAEVGMTDAAINHHFGTRDRLLESLLRFGGSKLKAELRAVLETWADGPVDPAELVHTLYALYSGGYAALAIALHQSGWRDPGSGMLDEVVDSLHAQARPHCESTGRTPPSREAIQLTMAGLHQAVALEPLFGGEFRRSVGLDEDARDRTLDWWITLLRATLAGGPRPD</sequence>
<gene>
    <name evidence="6" type="ORF">HNR40_001727</name>
</gene>
<dbReference type="PRINTS" id="PR00455">
    <property type="entry name" value="HTHTETR"/>
</dbReference>
<comment type="caution">
    <text evidence="6">The sequence shown here is derived from an EMBL/GenBank/DDBJ whole genome shotgun (WGS) entry which is preliminary data.</text>
</comment>
<keyword evidence="2 4" id="KW-0238">DNA-binding</keyword>
<protein>
    <submittedName>
        <fullName evidence="6">AcrR family transcriptional regulator</fullName>
    </submittedName>
</protein>